<dbReference type="InterPro" id="IPR005135">
    <property type="entry name" value="Endo/exonuclease/phosphatase"/>
</dbReference>
<dbReference type="Proteomes" id="UP000025227">
    <property type="component" value="Unplaced"/>
</dbReference>
<dbReference type="WBParaSite" id="HCON_00119760-00001">
    <property type="protein sequence ID" value="HCON_00119760-00001"/>
    <property type="gene ID" value="HCON_00119760"/>
</dbReference>
<name>A0A7I4YPZ0_HAECO</name>
<dbReference type="Pfam" id="PF03372">
    <property type="entry name" value="Exo_endo_phos"/>
    <property type="match status" value="1"/>
</dbReference>
<dbReference type="AlphaFoldDB" id="A0A7I4YPZ0"/>
<sequence length="296" mass="32960">MYRTATEDCAGEVKREDPHKVSAEVPQCIAQADLASDVVLNNVPADNIKRLLIGSRLYVRACSTDNCVVCPLGRSGDGTQRGTFSALIDEAGRIKYHVIGLSETKRKEPLSCTWTDGISVFLGARKTNSTSGGVGFLVSPHFSKHVKSVRFHGHRLVILIAYLSKDSQVTIIQAYAPTADSDEEQYDNFYEQLEELVRRQRGYVVVMGDFNDRVGSRKYGEIFIVSHSAEERTEAGERLASFCELHHPTMAIVSPQSTTEKMGSYLAEWTKLSRNRPHFVQSQNHDGCGGCPFFRH</sequence>
<dbReference type="Gene3D" id="3.60.10.10">
    <property type="entry name" value="Endonuclease/exonuclease/phosphatase"/>
    <property type="match status" value="1"/>
</dbReference>
<reference evidence="3" key="1">
    <citation type="submission" date="2020-12" db="UniProtKB">
        <authorList>
            <consortium name="WormBaseParasite"/>
        </authorList>
    </citation>
    <scope>IDENTIFICATION</scope>
    <source>
        <strain evidence="3">MHco3</strain>
    </source>
</reference>
<dbReference type="SUPFAM" id="SSF56219">
    <property type="entry name" value="DNase I-like"/>
    <property type="match status" value="1"/>
</dbReference>
<feature type="domain" description="Endonuclease/exonuclease/phosphatase" evidence="1">
    <location>
        <begin position="86"/>
        <end position="218"/>
    </location>
</feature>
<protein>
    <submittedName>
        <fullName evidence="3">Craniofacial development protein 2-like</fullName>
    </submittedName>
</protein>
<evidence type="ECO:0000259" key="1">
    <source>
        <dbReference type="Pfam" id="PF03372"/>
    </source>
</evidence>
<keyword evidence="2" id="KW-1185">Reference proteome</keyword>
<evidence type="ECO:0000313" key="2">
    <source>
        <dbReference type="Proteomes" id="UP000025227"/>
    </source>
</evidence>
<accession>A0A7I4YPZ0</accession>
<dbReference type="GO" id="GO:0003824">
    <property type="term" value="F:catalytic activity"/>
    <property type="evidence" value="ECO:0007669"/>
    <property type="project" value="InterPro"/>
</dbReference>
<proteinExistence type="predicted"/>
<dbReference type="OrthoDB" id="5842234at2759"/>
<organism evidence="2 3">
    <name type="scientific">Haemonchus contortus</name>
    <name type="common">Barber pole worm</name>
    <dbReference type="NCBI Taxonomy" id="6289"/>
    <lineage>
        <taxon>Eukaryota</taxon>
        <taxon>Metazoa</taxon>
        <taxon>Ecdysozoa</taxon>
        <taxon>Nematoda</taxon>
        <taxon>Chromadorea</taxon>
        <taxon>Rhabditida</taxon>
        <taxon>Rhabditina</taxon>
        <taxon>Rhabditomorpha</taxon>
        <taxon>Strongyloidea</taxon>
        <taxon>Trichostrongylidae</taxon>
        <taxon>Haemonchus</taxon>
    </lineage>
</organism>
<evidence type="ECO:0000313" key="3">
    <source>
        <dbReference type="WBParaSite" id="HCON_00119760-00001"/>
    </source>
</evidence>
<dbReference type="InterPro" id="IPR036691">
    <property type="entry name" value="Endo/exonu/phosph_ase_sf"/>
</dbReference>